<protein>
    <recommendedName>
        <fullName evidence="1">TLDc domain-containing protein</fullName>
    </recommendedName>
</protein>
<evidence type="ECO:0000313" key="4">
    <source>
        <dbReference type="Proteomes" id="UP000002320"/>
    </source>
</evidence>
<reference evidence="3" key="2">
    <citation type="submission" date="2020-05" db="UniProtKB">
        <authorList>
            <consortium name="EnsemblMetazoa"/>
        </authorList>
    </citation>
    <scope>IDENTIFICATION</scope>
    <source>
        <strain evidence="3">JHB</strain>
    </source>
</reference>
<dbReference type="InterPro" id="IPR000195">
    <property type="entry name" value="Rab-GAP-TBC_dom"/>
</dbReference>
<dbReference type="EMBL" id="DS231866">
    <property type="protein sequence ID" value="EDS40503.1"/>
    <property type="molecule type" value="Genomic_DNA"/>
</dbReference>
<evidence type="ECO:0000259" key="1">
    <source>
        <dbReference type="PROSITE" id="PS51886"/>
    </source>
</evidence>
<dbReference type="VEuPathDB" id="VectorBase:CPIJ003833"/>
<dbReference type="SMART" id="SM00584">
    <property type="entry name" value="TLDc"/>
    <property type="match status" value="1"/>
</dbReference>
<dbReference type="PANTHER" id="PTHR23354:SF122">
    <property type="entry name" value="GTPASE-ACTIVATING PROTEIN SKYWALKER"/>
    <property type="match status" value="1"/>
</dbReference>
<name>B0W9T6_CULQU</name>
<dbReference type="eggNOG" id="KOG2801">
    <property type="taxonomic scope" value="Eukaryota"/>
</dbReference>
<dbReference type="FunCoup" id="B0W9T6">
    <property type="interactions" value="118"/>
</dbReference>
<keyword evidence="4" id="KW-1185">Reference proteome</keyword>
<evidence type="ECO:0000313" key="2">
    <source>
        <dbReference type="EMBL" id="EDS40503.1"/>
    </source>
</evidence>
<dbReference type="OrthoDB" id="10065050at2759"/>
<organism>
    <name type="scientific">Culex quinquefasciatus</name>
    <name type="common">Southern house mosquito</name>
    <name type="synonym">Culex pungens</name>
    <dbReference type="NCBI Taxonomy" id="7176"/>
    <lineage>
        <taxon>Eukaryota</taxon>
        <taxon>Metazoa</taxon>
        <taxon>Ecdysozoa</taxon>
        <taxon>Arthropoda</taxon>
        <taxon>Hexapoda</taxon>
        <taxon>Insecta</taxon>
        <taxon>Pterygota</taxon>
        <taxon>Neoptera</taxon>
        <taxon>Endopterygota</taxon>
        <taxon>Diptera</taxon>
        <taxon>Nematocera</taxon>
        <taxon>Culicoidea</taxon>
        <taxon>Culicidae</taxon>
        <taxon>Culicinae</taxon>
        <taxon>Culicini</taxon>
        <taxon>Culex</taxon>
        <taxon>Culex</taxon>
    </lineage>
</organism>
<accession>B0W9T6</accession>
<reference evidence="2" key="1">
    <citation type="submission" date="2007-03" db="EMBL/GenBank/DDBJ databases">
        <title>Annotation of Culex pipiens quinquefasciatus.</title>
        <authorList>
            <consortium name="The Broad Institute Genome Sequencing Platform"/>
            <person name="Atkinson P.W."/>
            <person name="Hemingway J."/>
            <person name="Christensen B.M."/>
            <person name="Higgs S."/>
            <person name="Kodira C."/>
            <person name="Hannick L."/>
            <person name="Megy K."/>
            <person name="O'Leary S."/>
            <person name="Pearson M."/>
            <person name="Haas B.J."/>
            <person name="Mauceli E."/>
            <person name="Wortman J.R."/>
            <person name="Lee N.H."/>
            <person name="Guigo R."/>
            <person name="Stanke M."/>
            <person name="Alvarado L."/>
            <person name="Amedeo P."/>
            <person name="Antoine C.H."/>
            <person name="Arensburger P."/>
            <person name="Bidwell S.L."/>
            <person name="Crawford M."/>
            <person name="Camaro F."/>
            <person name="Devon K."/>
            <person name="Engels R."/>
            <person name="Hammond M."/>
            <person name="Howarth C."/>
            <person name="Koehrsen M."/>
            <person name="Lawson D."/>
            <person name="Montgomery P."/>
            <person name="Nene V."/>
            <person name="Nusbaum C."/>
            <person name="Puiu D."/>
            <person name="Romero-Severson J."/>
            <person name="Severson D.W."/>
            <person name="Shumway M."/>
            <person name="Sisk P."/>
            <person name="Stolte C."/>
            <person name="Zeng Q."/>
            <person name="Eisenstadt E."/>
            <person name="Fraser-Liggett C."/>
            <person name="Strausberg R."/>
            <person name="Galagan J."/>
            <person name="Birren B."/>
            <person name="Collins F.H."/>
        </authorList>
    </citation>
    <scope>NUCLEOTIDE SEQUENCE [LARGE SCALE GENOMIC DNA]</scope>
    <source>
        <strain evidence="2">JHB</strain>
    </source>
</reference>
<sequence length="474" mass="53358">MAKHFKLRMCALRVRIGIRVGTCLASPPILEEECYHCMASLVAPKDKVFITQTKLLYEVTWKTVMQIAKKHAKSAVLYLTRLCPGQKSERIFMDWCWWILGGLPFPHLVRVMDCFFHEGIKVLYRVSLAVLILFHKHATATNSDWDADTIKNDIDNALPKFCKNIPVSPAKLLRTAFSIRALSSTYISRIFLKTEMVLKSKSVLSGSKQMGAHSPDVRVLSMGVFPTQAIKSKVCDQDDLFTLWSWLPVRITMYQPVLLYTTEEHGCSLTTFYVRVEQHEPTLLMIKTCNNEVFGAYCSSRWFERNLKDDRGQRQAYFGTGETFLFSLYPERAKYPWVGIEGDKGLGHASELFMAADSKMITIGGGSGQAIWMDENIRFGKTDRCQTFNNPPLCASGDFEIRVLEVYGFVGVGVVSLGPVSVESLVGSWTNNPKVVSSNPGVGWKLRCKKRFAIASTIKPSSRNLAIENAKAML</sequence>
<feature type="domain" description="TLDc" evidence="1">
    <location>
        <begin position="233"/>
        <end position="410"/>
    </location>
</feature>
<dbReference type="VEuPathDB" id="VectorBase:CQUJHB007399"/>
<dbReference type="InParanoid" id="B0W9T6"/>
<dbReference type="Pfam" id="PF07534">
    <property type="entry name" value="TLD"/>
    <property type="match status" value="1"/>
</dbReference>
<dbReference type="PROSITE" id="PS51886">
    <property type="entry name" value="TLDC"/>
    <property type="match status" value="1"/>
</dbReference>
<dbReference type="EnsemblMetazoa" id="CPIJ003833-RA">
    <property type="protein sequence ID" value="CPIJ003833-PA"/>
    <property type="gene ID" value="CPIJ003833"/>
</dbReference>
<dbReference type="Pfam" id="PF00566">
    <property type="entry name" value="RabGAP-TBC"/>
    <property type="match status" value="1"/>
</dbReference>
<dbReference type="HOGENOM" id="CLU_018035_1_0_1"/>
<dbReference type="InterPro" id="IPR006571">
    <property type="entry name" value="TLDc_dom"/>
</dbReference>
<evidence type="ECO:0000313" key="3">
    <source>
        <dbReference type="EnsemblMetazoa" id="CPIJ003833-PA"/>
    </source>
</evidence>
<dbReference type="Proteomes" id="UP000002320">
    <property type="component" value="Unassembled WGS sequence"/>
</dbReference>
<dbReference type="PANTHER" id="PTHR23354">
    <property type="entry name" value="NUCLEOLAR PROTEIN 7/ESTROGEN RECEPTOR COACTIVATOR-RELATED"/>
    <property type="match status" value="1"/>
</dbReference>
<gene>
    <name evidence="3" type="primary">6035244</name>
    <name evidence="2" type="ORF">CpipJ_CPIJ003833</name>
</gene>
<dbReference type="OMA" id="NTSMFMS"/>
<dbReference type="KEGG" id="cqu:CpipJ_CPIJ003833"/>
<dbReference type="AlphaFoldDB" id="B0W9T6"/>
<dbReference type="STRING" id="7176.B0W9T6"/>
<dbReference type="Gene3D" id="1.10.472.80">
    <property type="entry name" value="Ypt/Rab-GAP domain of gyp1p, domain 3"/>
    <property type="match status" value="1"/>
</dbReference>
<proteinExistence type="predicted"/>